<feature type="non-terminal residue" evidence="1">
    <location>
        <position position="1"/>
    </location>
</feature>
<sequence>EDYVVSKYSAVCSLHFEDSEITAVELYKDSQGNTHEAKLTYPRLKDGAVPHIFPNQPKYLSTPKPMSRRDVILQRQNNDIEEFLADDTISSFECFVQAVPKKLCLNKWNY</sequence>
<proteinExistence type="predicted"/>
<dbReference type="GO" id="GO:0003677">
    <property type="term" value="F:DNA binding"/>
    <property type="evidence" value="ECO:0007669"/>
    <property type="project" value="UniProtKB-KW"/>
</dbReference>
<reference evidence="1" key="1">
    <citation type="submission" date="2013-07" db="EMBL/GenBank/DDBJ databases">
        <title>Midgut Transcriptome Profiling of Anoplphora glabripennis, a Lignocellulose Degrading, Wood-Boring Cerambycid.</title>
        <authorList>
            <person name="Scully E.D."/>
            <person name="Hoover K."/>
            <person name="Carlson J.E."/>
            <person name="Tien M."/>
            <person name="Geib S.M."/>
        </authorList>
    </citation>
    <scope>NUCLEOTIDE SEQUENCE</scope>
</reference>
<dbReference type="AlphaFoldDB" id="V5I6L3"/>
<feature type="non-terminal residue" evidence="1">
    <location>
        <position position="110"/>
    </location>
</feature>
<accession>V5I6L3</accession>
<protein>
    <recommendedName>
        <fullName evidence="2">THAP-type domain-containing protein</fullName>
    </recommendedName>
</protein>
<name>V5I6L3_ANOGL</name>
<evidence type="ECO:0008006" key="2">
    <source>
        <dbReference type="Google" id="ProtNLM"/>
    </source>
</evidence>
<dbReference type="EMBL" id="GALX01007985">
    <property type="protein sequence ID" value="JAB60481.1"/>
    <property type="molecule type" value="Transcribed_RNA"/>
</dbReference>
<dbReference type="GO" id="GO:0008270">
    <property type="term" value="F:zinc ion binding"/>
    <property type="evidence" value="ECO:0007669"/>
    <property type="project" value="UniProtKB-KW"/>
</dbReference>
<organism evidence="1">
    <name type="scientific">Anoplophora glabripennis</name>
    <name type="common">Asian longhorn beetle</name>
    <name type="synonym">Anoplophora nobilis</name>
    <dbReference type="NCBI Taxonomy" id="217634"/>
    <lineage>
        <taxon>Eukaryota</taxon>
        <taxon>Metazoa</taxon>
        <taxon>Ecdysozoa</taxon>
        <taxon>Arthropoda</taxon>
        <taxon>Hexapoda</taxon>
        <taxon>Insecta</taxon>
        <taxon>Pterygota</taxon>
        <taxon>Neoptera</taxon>
        <taxon>Endopterygota</taxon>
        <taxon>Coleoptera</taxon>
        <taxon>Polyphaga</taxon>
        <taxon>Cucujiformia</taxon>
        <taxon>Chrysomeloidea</taxon>
        <taxon>Cerambycidae</taxon>
        <taxon>Lamiinae</taxon>
        <taxon>Lamiini</taxon>
        <taxon>Anoplophora</taxon>
    </lineage>
</organism>
<evidence type="ECO:0000313" key="1">
    <source>
        <dbReference type="EMBL" id="JAB60481.1"/>
    </source>
</evidence>